<reference evidence="13 14" key="1">
    <citation type="submission" date="2021-02" db="EMBL/GenBank/DDBJ databases">
        <title>Variation within the Batrachochytrium salamandrivorans European outbreak.</title>
        <authorList>
            <person name="Kelly M."/>
            <person name="Pasmans F."/>
            <person name="Shea T.P."/>
            <person name="Munoz J.F."/>
            <person name="Carranza S."/>
            <person name="Cuomo C.A."/>
            <person name="Martel A."/>
        </authorList>
    </citation>
    <scope>NUCLEOTIDE SEQUENCE [LARGE SCALE GENOMIC DNA]</scope>
    <source>
        <strain evidence="13 14">AMFP18/2</strain>
    </source>
</reference>
<dbReference type="Gene3D" id="1.10.510.10">
    <property type="entry name" value="Transferase(Phosphotransferase) domain 1"/>
    <property type="match status" value="1"/>
</dbReference>
<keyword evidence="4" id="KW-0808">Transferase</keyword>
<dbReference type="InterPro" id="IPR011009">
    <property type="entry name" value="Kinase-like_dom_sf"/>
</dbReference>
<accession>A0ABQ8EU23</accession>
<dbReference type="PANTHER" id="PTHR22984">
    <property type="entry name" value="SERINE/THREONINE-PROTEIN KINASE PIM"/>
    <property type="match status" value="1"/>
</dbReference>
<comment type="catalytic activity">
    <reaction evidence="9">
        <text>L-seryl-[protein] + ATP = O-phospho-L-seryl-[protein] + ADP + H(+)</text>
        <dbReference type="Rhea" id="RHEA:17989"/>
        <dbReference type="Rhea" id="RHEA-COMP:9863"/>
        <dbReference type="Rhea" id="RHEA-COMP:11604"/>
        <dbReference type="ChEBI" id="CHEBI:15378"/>
        <dbReference type="ChEBI" id="CHEBI:29999"/>
        <dbReference type="ChEBI" id="CHEBI:30616"/>
        <dbReference type="ChEBI" id="CHEBI:83421"/>
        <dbReference type="ChEBI" id="CHEBI:456216"/>
        <dbReference type="EC" id="2.7.11.1"/>
    </reaction>
</comment>
<feature type="compositionally biased region" description="Low complexity" evidence="10">
    <location>
        <begin position="97"/>
        <end position="108"/>
    </location>
</feature>
<evidence type="ECO:0000256" key="4">
    <source>
        <dbReference type="ARBA" id="ARBA00022679"/>
    </source>
</evidence>
<evidence type="ECO:0000256" key="10">
    <source>
        <dbReference type="SAM" id="MobiDB-lite"/>
    </source>
</evidence>
<keyword evidence="6" id="KW-0418">Kinase</keyword>
<evidence type="ECO:0000313" key="14">
    <source>
        <dbReference type="Proteomes" id="UP001648503"/>
    </source>
</evidence>
<dbReference type="PANTHER" id="PTHR22984:SF25">
    <property type="entry name" value="PROTEIN KINASE DOMAIN-CONTAINING PROTEIN"/>
    <property type="match status" value="1"/>
</dbReference>
<keyword evidence="11" id="KW-0732">Signal</keyword>
<name>A0ABQ8EU23_9FUNG</name>
<keyword evidence="14" id="KW-1185">Reference proteome</keyword>
<evidence type="ECO:0000256" key="1">
    <source>
        <dbReference type="ARBA" id="ARBA00004340"/>
    </source>
</evidence>
<dbReference type="EMBL" id="JAFCIX010000573">
    <property type="protein sequence ID" value="KAH6586521.1"/>
    <property type="molecule type" value="Genomic_DNA"/>
</dbReference>
<feature type="region of interest" description="Disordered" evidence="10">
    <location>
        <begin position="91"/>
        <end position="117"/>
    </location>
</feature>
<dbReference type="Gene3D" id="3.30.200.20">
    <property type="entry name" value="Phosphorylase Kinase, domain 1"/>
    <property type="match status" value="1"/>
</dbReference>
<organism evidence="13 14">
    <name type="scientific">Batrachochytrium salamandrivorans</name>
    <dbReference type="NCBI Taxonomy" id="1357716"/>
    <lineage>
        <taxon>Eukaryota</taxon>
        <taxon>Fungi</taxon>
        <taxon>Fungi incertae sedis</taxon>
        <taxon>Chytridiomycota</taxon>
        <taxon>Chytridiomycota incertae sedis</taxon>
        <taxon>Chytridiomycetes</taxon>
        <taxon>Rhizophydiales</taxon>
        <taxon>Rhizophydiales incertae sedis</taxon>
        <taxon>Batrachochytrium</taxon>
    </lineage>
</organism>
<dbReference type="EC" id="2.7.11.1" evidence="2"/>
<evidence type="ECO:0000256" key="7">
    <source>
        <dbReference type="ARBA" id="ARBA00022840"/>
    </source>
</evidence>
<comment type="catalytic activity">
    <reaction evidence="8">
        <text>L-threonyl-[protein] + ATP = O-phospho-L-threonyl-[protein] + ADP + H(+)</text>
        <dbReference type="Rhea" id="RHEA:46608"/>
        <dbReference type="Rhea" id="RHEA-COMP:11060"/>
        <dbReference type="Rhea" id="RHEA-COMP:11605"/>
        <dbReference type="ChEBI" id="CHEBI:15378"/>
        <dbReference type="ChEBI" id="CHEBI:30013"/>
        <dbReference type="ChEBI" id="CHEBI:30616"/>
        <dbReference type="ChEBI" id="CHEBI:61977"/>
        <dbReference type="ChEBI" id="CHEBI:456216"/>
        <dbReference type="EC" id="2.7.11.1"/>
    </reaction>
</comment>
<evidence type="ECO:0000256" key="8">
    <source>
        <dbReference type="ARBA" id="ARBA00047899"/>
    </source>
</evidence>
<sequence>MISLYGLFILLLIAGTIHAQGNTNDDDSIDQAPKSKPNPKKATGSLQRANSLRLPKALRRLEAPYQRSTSAPADFQLDEECTGAHWMRVLSKPCPRQPSQPGSQTSTSHDPPQSGEMLIPVYLGKSEVESYLQSQNPEQYNAFIEEETKYLESEYLIQNILGQGSFGRVYLATRKSNGMKVAYKSIPTDKVYLYALESIPPPICNLRNSPVRSKKPSVAQCMSSRPPNLLLPHEFMIQMYLSRPGHENPYVPMTFDYIALKNEFILIMDYLDEEWMSLSKYVEKKGPLDISDVRDILREIVNGMIFLKQYGILHGDLHAGNVMYNTRTGKIKLIDFGVSGILPKWKEGKSFPSKPSELLSPVAGYRAESDELQSIWMLAELLYKIIPESDIQLDYSDDEEMIEETISSGSNSHKSELKEKAVRLIEAMIDSDPDTISSIEAILNDPFFD</sequence>
<evidence type="ECO:0000256" key="9">
    <source>
        <dbReference type="ARBA" id="ARBA00048679"/>
    </source>
</evidence>
<evidence type="ECO:0000259" key="12">
    <source>
        <dbReference type="PROSITE" id="PS50011"/>
    </source>
</evidence>
<dbReference type="SUPFAM" id="SSF56112">
    <property type="entry name" value="Protein kinase-like (PK-like)"/>
    <property type="match status" value="1"/>
</dbReference>
<dbReference type="InterPro" id="IPR000719">
    <property type="entry name" value="Prot_kinase_dom"/>
</dbReference>
<evidence type="ECO:0000313" key="13">
    <source>
        <dbReference type="EMBL" id="KAH6586521.1"/>
    </source>
</evidence>
<comment type="caution">
    <text evidence="13">The sequence shown here is derived from an EMBL/GenBank/DDBJ whole genome shotgun (WGS) entry which is preliminary data.</text>
</comment>
<keyword evidence="7" id="KW-0067">ATP-binding</keyword>
<dbReference type="InterPro" id="IPR051138">
    <property type="entry name" value="PIM_Ser/Thr_kinase"/>
</dbReference>
<keyword evidence="3" id="KW-0723">Serine/threonine-protein kinase</keyword>
<feature type="chain" id="PRO_5045987353" description="non-specific serine/threonine protein kinase" evidence="11">
    <location>
        <begin position="20"/>
        <end position="449"/>
    </location>
</feature>
<keyword evidence="5" id="KW-0547">Nucleotide-binding</keyword>
<protein>
    <recommendedName>
        <fullName evidence="2">non-specific serine/threonine protein kinase</fullName>
        <ecNumber evidence="2">2.7.11.1</ecNumber>
    </recommendedName>
</protein>
<evidence type="ECO:0000256" key="2">
    <source>
        <dbReference type="ARBA" id="ARBA00012513"/>
    </source>
</evidence>
<evidence type="ECO:0000256" key="6">
    <source>
        <dbReference type="ARBA" id="ARBA00022777"/>
    </source>
</evidence>
<evidence type="ECO:0000256" key="11">
    <source>
        <dbReference type="SAM" id="SignalP"/>
    </source>
</evidence>
<dbReference type="Pfam" id="PF00069">
    <property type="entry name" value="Pkinase"/>
    <property type="match status" value="1"/>
</dbReference>
<evidence type="ECO:0000256" key="5">
    <source>
        <dbReference type="ARBA" id="ARBA00022741"/>
    </source>
</evidence>
<dbReference type="Proteomes" id="UP001648503">
    <property type="component" value="Unassembled WGS sequence"/>
</dbReference>
<dbReference type="PROSITE" id="PS50011">
    <property type="entry name" value="PROTEIN_KINASE_DOM"/>
    <property type="match status" value="1"/>
</dbReference>
<feature type="domain" description="Protein kinase" evidence="12">
    <location>
        <begin position="155"/>
        <end position="448"/>
    </location>
</feature>
<feature type="region of interest" description="Disordered" evidence="10">
    <location>
        <begin position="23"/>
        <end position="49"/>
    </location>
</feature>
<gene>
    <name evidence="13" type="ORF">BASA50_000475</name>
</gene>
<proteinExistence type="predicted"/>
<comment type="subcellular location">
    <subcellularLocation>
        <location evidence="1">Host cell</location>
    </subcellularLocation>
</comment>
<evidence type="ECO:0000256" key="3">
    <source>
        <dbReference type="ARBA" id="ARBA00022527"/>
    </source>
</evidence>
<feature type="signal peptide" evidence="11">
    <location>
        <begin position="1"/>
        <end position="19"/>
    </location>
</feature>